<feature type="transmembrane region" description="Helical" evidence="7">
    <location>
        <begin position="25"/>
        <end position="46"/>
    </location>
</feature>
<evidence type="ECO:0000256" key="4">
    <source>
        <dbReference type="ARBA" id="ARBA00022692"/>
    </source>
</evidence>
<keyword evidence="14" id="KW-1185">Reference proteome</keyword>
<dbReference type="EMBL" id="CP119068">
    <property type="protein sequence ID" value="WEL38986.1"/>
    <property type="molecule type" value="Genomic_DNA"/>
</dbReference>
<accession>A0A9Q9C6L7</accession>
<evidence type="ECO:0000256" key="5">
    <source>
        <dbReference type="ARBA" id="ARBA00022989"/>
    </source>
</evidence>
<feature type="transmembrane region" description="Helical" evidence="7">
    <location>
        <begin position="583"/>
        <end position="602"/>
    </location>
</feature>
<dbReference type="InterPro" id="IPR027815">
    <property type="entry name" value="CSC1/OSCA1-like_cyt"/>
</dbReference>
<dbReference type="AlphaFoldDB" id="A0A9Q9C6L7"/>
<feature type="domain" description="CSC1/OSCA1-like N-terminal transmembrane" evidence="9">
    <location>
        <begin position="24"/>
        <end position="173"/>
    </location>
</feature>
<keyword evidence="4 7" id="KW-0812">Transmembrane</keyword>
<evidence type="ECO:0000259" key="10">
    <source>
        <dbReference type="Pfam" id="PF14703"/>
    </source>
</evidence>
<gene>
    <name evidence="11" type="ORF">GPU96_07g12710</name>
    <name evidence="12" type="ORF">PFJ87_07g00630</name>
</gene>
<dbReference type="PANTHER" id="PTHR13018">
    <property type="entry name" value="PROBABLE MEMBRANE PROTEIN DUF221-RELATED"/>
    <property type="match status" value="1"/>
</dbReference>
<name>A0A9Q9C6L7_ENCHE</name>
<evidence type="ECO:0000259" key="9">
    <source>
        <dbReference type="Pfam" id="PF13967"/>
    </source>
</evidence>
<feature type="domain" description="CSC1/OSCA1-like cytosolic" evidence="10">
    <location>
        <begin position="221"/>
        <end position="377"/>
    </location>
</feature>
<evidence type="ECO:0000313" key="14">
    <source>
        <dbReference type="Proteomes" id="UP001217963"/>
    </source>
</evidence>
<dbReference type="Pfam" id="PF14703">
    <property type="entry name" value="PHM7_cyt"/>
    <property type="match status" value="1"/>
</dbReference>
<keyword evidence="3" id="KW-0813">Transport</keyword>
<sequence length="896" mass="103780">MADIDKENIGTRVEKPPLRGADNAVLTNIVSQGLVTFCILIAYIIFRKRAAWLYSPNVKDRPSHPCYNYAGFLSWIIPVVTVSDTILLSIIGLDAFMMLQTLKMLYRILFILSFLVIPSLGYLFWTNQRENIENSDQWLVRLSLGSLDPESRSYGLIIPVVYLVSAFIMYSIFIYYKRYIVLRQAYLRNPAIMTSIITLKKLSNNLGSAEKSTEYVNLPNRTLVLSRLPSYVNNDVDLFEFINSLGVGEIDDCVLVYDTNTLQSLYSEKDSYIYHIEKEINEKFVRMKEWSEKNQEKCKKSISGFRENILRTVEEAKIEGVFDNTQKRQLIVLFLNGANQFENKIKEDIPRVNFYLEKLNNVNRRISKEKEVIRNEEAKNKDIRIVELVSHNNTLFLRGDISQDASFFSFHHILNYGKYKMYFTLDLPSKTKRGFVTFKDQRSANIVKQSQIGSRIFSVATEDAPAPNDVIWENITNSEVDNYMYSVFGTVFFILFIVLFSSIVANIVTLLLSSEMFKENRLISSFLDRHETIKSSLRGILFPLIYNSMMVFVPTIITALVNMEGIYSYSTFQQKLMDKLSNFLFFNGFVSVFFASSFYRLFADVLFKNEKIYNVIRAFSNESLESSVFFANTIIQRTLVGTALTLLKPAPLLINYIIFPFTGRKTRRERLDAEFSPPFDFGTIFPSCLTVFSMSIVYTVICPPILLLGAFFYFCNYLAFKTEFLYSSRNEYESGGGYWDSACQNIMFSLIFFQIATFAKMSSDKRFYLSMLLFPIILITFIFRSSLRKMFYKSCHFYPLNIKEEEYLDAFTEKALVERVSLLESWSEMGSGPDIDVLPLTELGIKDSKEIEKESYYNDPNTAKSSKSLILPENFFKTIWFLLNNDRDNLFGLRTE</sequence>
<dbReference type="InterPro" id="IPR032880">
    <property type="entry name" value="CSC1/OSCA1-like_N"/>
</dbReference>
<keyword evidence="6 7" id="KW-0472">Membrane</keyword>
<dbReference type="PANTHER" id="PTHR13018:SF5">
    <property type="entry name" value="RE44586P"/>
    <property type="match status" value="1"/>
</dbReference>
<feature type="domain" description="CSC1/OSCA1-like 7TM region" evidence="8">
    <location>
        <begin position="486"/>
        <end position="759"/>
    </location>
</feature>
<dbReference type="InterPro" id="IPR003864">
    <property type="entry name" value="CSC1/OSCA1-like_7TM"/>
</dbReference>
<feature type="transmembrane region" description="Helical" evidence="7">
    <location>
        <begin position="544"/>
        <end position="563"/>
    </location>
</feature>
<dbReference type="Pfam" id="PF13967">
    <property type="entry name" value="RSN1_TM"/>
    <property type="match status" value="1"/>
</dbReference>
<feature type="transmembrane region" description="Helical" evidence="7">
    <location>
        <begin position="639"/>
        <end position="659"/>
    </location>
</feature>
<dbReference type="Pfam" id="PF02714">
    <property type="entry name" value="RSN1_7TM"/>
    <property type="match status" value="1"/>
</dbReference>
<evidence type="ECO:0000313" key="11">
    <source>
        <dbReference type="EMBL" id="UTX43512.1"/>
    </source>
</evidence>
<dbReference type="OrthoDB" id="1689567at2759"/>
<evidence type="ECO:0000256" key="1">
    <source>
        <dbReference type="ARBA" id="ARBA00004141"/>
    </source>
</evidence>
<dbReference type="EMBL" id="CP075153">
    <property type="protein sequence ID" value="UTX43512.1"/>
    <property type="molecule type" value="Genomic_DNA"/>
</dbReference>
<reference evidence="11" key="1">
    <citation type="submission" date="2022-10" db="EMBL/GenBank/DDBJ databases">
        <title>Encephalitozoon hellem ATCC 50604 Complete Genome.</title>
        <authorList>
            <person name="Mascarenhas dos Santos A.C."/>
            <person name="Julian A.T."/>
            <person name="Pombert J.-F."/>
        </authorList>
    </citation>
    <scope>NUCLEOTIDE SEQUENCE</scope>
    <source>
        <strain evidence="11">ATCC 50604</strain>
    </source>
</reference>
<dbReference type="Proteomes" id="UP001217963">
    <property type="component" value="Chromosome VII"/>
</dbReference>
<evidence type="ECO:0000256" key="6">
    <source>
        <dbReference type="ARBA" id="ARBA00023136"/>
    </source>
</evidence>
<keyword evidence="5 7" id="KW-1133">Transmembrane helix</keyword>
<evidence type="ECO:0000313" key="13">
    <source>
        <dbReference type="Proteomes" id="UP001059546"/>
    </source>
</evidence>
<dbReference type="GO" id="GO:0005227">
    <property type="term" value="F:calcium-activated cation channel activity"/>
    <property type="evidence" value="ECO:0007669"/>
    <property type="project" value="InterPro"/>
</dbReference>
<protein>
    <submittedName>
        <fullName evidence="11">Calcium-dependent ion channel protein</fullName>
    </submittedName>
</protein>
<comment type="similarity">
    <text evidence="2">Belongs to the CSC1 (TC 1.A.17) family.</text>
</comment>
<feature type="transmembrane region" description="Helical" evidence="7">
    <location>
        <begin position="483"/>
        <end position="512"/>
    </location>
</feature>
<evidence type="ECO:0000256" key="7">
    <source>
        <dbReference type="SAM" id="Phobius"/>
    </source>
</evidence>
<feature type="transmembrane region" description="Helical" evidence="7">
    <location>
        <begin position="154"/>
        <end position="176"/>
    </location>
</feature>
<reference evidence="12 14" key="2">
    <citation type="submission" date="2023-02" db="EMBL/GenBank/DDBJ databases">
        <title>Encephalitozoon hellem ATCC 50451 complete genome.</title>
        <authorList>
            <person name="Mascarenhas dos Santos A.C."/>
            <person name="Julian A.T."/>
            <person name="Pombert J.-F."/>
        </authorList>
    </citation>
    <scope>NUCLEOTIDE SEQUENCE [LARGE SCALE GENOMIC DNA]</scope>
    <source>
        <strain evidence="12 14">ATCC 50451</strain>
    </source>
</reference>
<evidence type="ECO:0000256" key="3">
    <source>
        <dbReference type="ARBA" id="ARBA00022448"/>
    </source>
</evidence>
<feature type="transmembrane region" description="Helical" evidence="7">
    <location>
        <begin position="104"/>
        <end position="125"/>
    </location>
</feature>
<dbReference type="Proteomes" id="UP001059546">
    <property type="component" value="Chromosome VII"/>
</dbReference>
<organism evidence="11 13">
    <name type="scientific">Encephalitozoon hellem</name>
    <name type="common">Microsporidian parasite</name>
    <dbReference type="NCBI Taxonomy" id="27973"/>
    <lineage>
        <taxon>Eukaryota</taxon>
        <taxon>Fungi</taxon>
        <taxon>Fungi incertae sedis</taxon>
        <taxon>Microsporidia</taxon>
        <taxon>Unikaryonidae</taxon>
        <taxon>Encephalitozoon</taxon>
    </lineage>
</organism>
<feature type="transmembrane region" description="Helical" evidence="7">
    <location>
        <begin position="67"/>
        <end position="92"/>
    </location>
</feature>
<dbReference type="InterPro" id="IPR045122">
    <property type="entry name" value="Csc1-like"/>
</dbReference>
<evidence type="ECO:0000256" key="2">
    <source>
        <dbReference type="ARBA" id="ARBA00007779"/>
    </source>
</evidence>
<evidence type="ECO:0000259" key="8">
    <source>
        <dbReference type="Pfam" id="PF02714"/>
    </source>
</evidence>
<dbReference type="GO" id="GO:0005886">
    <property type="term" value="C:plasma membrane"/>
    <property type="evidence" value="ECO:0007669"/>
    <property type="project" value="TreeGrafter"/>
</dbReference>
<feature type="transmembrane region" description="Helical" evidence="7">
    <location>
        <begin position="696"/>
        <end position="720"/>
    </location>
</feature>
<feature type="transmembrane region" description="Helical" evidence="7">
    <location>
        <begin position="767"/>
        <end position="783"/>
    </location>
</feature>
<comment type="subcellular location">
    <subcellularLocation>
        <location evidence="1">Membrane</location>
        <topology evidence="1">Multi-pass membrane protein</topology>
    </subcellularLocation>
</comment>
<proteinExistence type="inferred from homology"/>
<evidence type="ECO:0000313" key="12">
    <source>
        <dbReference type="EMBL" id="WEL38986.1"/>
    </source>
</evidence>